<comment type="subcellular location">
    <subcellularLocation>
        <location evidence="1">Cell membrane</location>
        <topology evidence="1">Multi-pass membrane protein</topology>
    </subcellularLocation>
</comment>
<proteinExistence type="predicted"/>
<feature type="transmembrane region" description="Helical" evidence="7">
    <location>
        <begin position="286"/>
        <end position="305"/>
    </location>
</feature>
<protein>
    <submittedName>
        <fullName evidence="9">MFS transporter</fullName>
    </submittedName>
</protein>
<dbReference type="InterPro" id="IPR036259">
    <property type="entry name" value="MFS_trans_sf"/>
</dbReference>
<dbReference type="Pfam" id="PF07690">
    <property type="entry name" value="MFS_1"/>
    <property type="match status" value="1"/>
</dbReference>
<feature type="transmembrane region" description="Helical" evidence="7">
    <location>
        <begin position="101"/>
        <end position="120"/>
    </location>
</feature>
<feature type="transmembrane region" description="Helical" evidence="7">
    <location>
        <begin position="317"/>
        <end position="342"/>
    </location>
</feature>
<dbReference type="PANTHER" id="PTHR43266">
    <property type="entry name" value="MACROLIDE-EFFLUX PROTEIN"/>
    <property type="match status" value="1"/>
</dbReference>
<evidence type="ECO:0000259" key="8">
    <source>
        <dbReference type="PROSITE" id="PS50850"/>
    </source>
</evidence>
<feature type="transmembrane region" description="Helical" evidence="7">
    <location>
        <begin position="167"/>
        <end position="189"/>
    </location>
</feature>
<keyword evidence="2" id="KW-0813">Transport</keyword>
<dbReference type="EMBL" id="JACYTN010000013">
    <property type="protein sequence ID" value="MBD8499643.1"/>
    <property type="molecule type" value="Genomic_DNA"/>
</dbReference>
<evidence type="ECO:0000313" key="10">
    <source>
        <dbReference type="Proteomes" id="UP000634529"/>
    </source>
</evidence>
<reference evidence="9 10" key="1">
    <citation type="submission" date="2020-09" db="EMBL/GenBank/DDBJ databases">
        <title>Paenibacillus sp. CAU 1523 isolated from sand of Haeundae Beach.</title>
        <authorList>
            <person name="Kim W."/>
        </authorList>
    </citation>
    <scope>NUCLEOTIDE SEQUENCE [LARGE SCALE GENOMIC DNA]</scope>
    <source>
        <strain evidence="9 10">CAU 1523</strain>
    </source>
</reference>
<feature type="transmembrane region" description="Helical" evidence="7">
    <location>
        <begin position="220"/>
        <end position="244"/>
    </location>
</feature>
<feature type="transmembrane region" description="Helical" evidence="7">
    <location>
        <begin position="12"/>
        <end position="35"/>
    </location>
</feature>
<name>A0ABR9B105_9BACL</name>
<evidence type="ECO:0000256" key="6">
    <source>
        <dbReference type="ARBA" id="ARBA00023136"/>
    </source>
</evidence>
<feature type="domain" description="Major facilitator superfamily (MFS) profile" evidence="8">
    <location>
        <begin position="1"/>
        <end position="193"/>
    </location>
</feature>
<feature type="transmembrane region" description="Helical" evidence="7">
    <location>
        <begin position="74"/>
        <end position="95"/>
    </location>
</feature>
<dbReference type="RefSeq" id="WP_192025978.1">
    <property type="nucleotide sequence ID" value="NZ_JACYTN010000013.1"/>
</dbReference>
<gene>
    <name evidence="9" type="ORF">IFO66_15210</name>
</gene>
<keyword evidence="5 7" id="KW-1133">Transmembrane helix</keyword>
<evidence type="ECO:0000256" key="3">
    <source>
        <dbReference type="ARBA" id="ARBA00022475"/>
    </source>
</evidence>
<keyword evidence="6 7" id="KW-0472">Membrane</keyword>
<organism evidence="9 10">
    <name type="scientific">Paenibacillus arenosi</name>
    <dbReference type="NCBI Taxonomy" id="2774142"/>
    <lineage>
        <taxon>Bacteria</taxon>
        <taxon>Bacillati</taxon>
        <taxon>Bacillota</taxon>
        <taxon>Bacilli</taxon>
        <taxon>Bacillales</taxon>
        <taxon>Paenibacillaceae</taxon>
        <taxon>Paenibacillus</taxon>
    </lineage>
</organism>
<evidence type="ECO:0000256" key="2">
    <source>
        <dbReference type="ARBA" id="ARBA00022448"/>
    </source>
</evidence>
<keyword evidence="4 7" id="KW-0812">Transmembrane</keyword>
<dbReference type="Gene3D" id="1.20.1250.20">
    <property type="entry name" value="MFS general substrate transporter like domains"/>
    <property type="match status" value="1"/>
</dbReference>
<dbReference type="InterPro" id="IPR020846">
    <property type="entry name" value="MFS_dom"/>
</dbReference>
<feature type="transmembrane region" description="Helical" evidence="7">
    <location>
        <begin position="47"/>
        <end position="67"/>
    </location>
</feature>
<evidence type="ECO:0000256" key="1">
    <source>
        <dbReference type="ARBA" id="ARBA00004651"/>
    </source>
</evidence>
<evidence type="ECO:0000313" key="9">
    <source>
        <dbReference type="EMBL" id="MBD8499643.1"/>
    </source>
</evidence>
<dbReference type="SUPFAM" id="SSF103473">
    <property type="entry name" value="MFS general substrate transporter"/>
    <property type="match status" value="1"/>
</dbReference>
<feature type="transmembrane region" description="Helical" evidence="7">
    <location>
        <begin position="140"/>
        <end position="161"/>
    </location>
</feature>
<evidence type="ECO:0000256" key="5">
    <source>
        <dbReference type="ARBA" id="ARBA00022989"/>
    </source>
</evidence>
<accession>A0ABR9B105</accession>
<feature type="transmembrane region" description="Helical" evidence="7">
    <location>
        <begin position="256"/>
        <end position="274"/>
    </location>
</feature>
<evidence type="ECO:0000256" key="4">
    <source>
        <dbReference type="ARBA" id="ARBA00022692"/>
    </source>
</evidence>
<keyword evidence="3" id="KW-1003">Cell membrane</keyword>
<feature type="transmembrane region" description="Helical" evidence="7">
    <location>
        <begin position="382"/>
        <end position="400"/>
    </location>
</feature>
<dbReference type="InterPro" id="IPR011701">
    <property type="entry name" value="MFS"/>
</dbReference>
<comment type="caution">
    <text evidence="9">The sequence shown here is derived from an EMBL/GenBank/DDBJ whole genome shotgun (WGS) entry which is preliminary data.</text>
</comment>
<dbReference type="PROSITE" id="PS50850">
    <property type="entry name" value="MFS"/>
    <property type="match status" value="1"/>
</dbReference>
<sequence length="420" mass="47056">MKRLHRTYNFYVLLFSRIISELGSAMFTFSLSLFVLDTTGSALKYSFILTASIFTRVIANTIAGVIVDRFDKKALIIFAEFLNGFVLISLYVLFILNEMTWMIACVGSVLLSMCGSLLRVSIHSSIPTLLDELAANKANALFQSIGALVLIVGPLLAAVLYEWSTMAAVLLWSSLSYAASGLLLIGLTFPKRRQQLAKATVFAELKETMSYIRDYSFLSYFLKISSFMNFILYPMMILVLPYIVYQVLKVTGTELAVIQACWALGMIGGSLTMLRLPSTQGFIRRFFDLLMLQGVIIIGWSLAGISWLHSFGNDPIIVLYCGMVFMIGVLQMFVQIPLYTYFQFRIAEQYRGKVWGVANTLTDITAPLGIWVYGLLLEGVSWVWIPIVSGIVVTISSALFKSNRAMQRIDKEIERSKQAI</sequence>
<dbReference type="CDD" id="cd06173">
    <property type="entry name" value="MFS_MefA_like"/>
    <property type="match status" value="1"/>
</dbReference>
<dbReference type="Proteomes" id="UP000634529">
    <property type="component" value="Unassembled WGS sequence"/>
</dbReference>
<evidence type="ECO:0000256" key="7">
    <source>
        <dbReference type="SAM" id="Phobius"/>
    </source>
</evidence>
<feature type="transmembrane region" description="Helical" evidence="7">
    <location>
        <begin position="354"/>
        <end position="376"/>
    </location>
</feature>
<dbReference type="PANTHER" id="PTHR43266:SF9">
    <property type="entry name" value="PERMEASE, MAJOR FACILITATOR SUPERFAMILY-RELATED"/>
    <property type="match status" value="1"/>
</dbReference>
<keyword evidence="10" id="KW-1185">Reference proteome</keyword>